<dbReference type="InterPro" id="IPR010359">
    <property type="entry name" value="IrrE_HExxH"/>
</dbReference>
<organism evidence="2 3">
    <name type="scientific">Streptosporangium amethystogenes subsp. fukuiense</name>
    <dbReference type="NCBI Taxonomy" id="698418"/>
    <lineage>
        <taxon>Bacteria</taxon>
        <taxon>Bacillati</taxon>
        <taxon>Actinomycetota</taxon>
        <taxon>Actinomycetes</taxon>
        <taxon>Streptosporangiales</taxon>
        <taxon>Streptosporangiaceae</taxon>
        <taxon>Streptosporangium</taxon>
    </lineage>
</organism>
<dbReference type="RefSeq" id="WP_343966304.1">
    <property type="nucleotide sequence ID" value="NZ_BAAAGK010000039.1"/>
</dbReference>
<dbReference type="PANTHER" id="PTHR43236">
    <property type="entry name" value="ANTITOXIN HIGA1"/>
    <property type="match status" value="1"/>
</dbReference>
<dbReference type="InterPro" id="IPR052345">
    <property type="entry name" value="Rad_response_metalloprotease"/>
</dbReference>
<evidence type="ECO:0000313" key="2">
    <source>
        <dbReference type="EMBL" id="MFC7600108.1"/>
    </source>
</evidence>
<name>A0ABW2SVJ5_9ACTN</name>
<dbReference type="Proteomes" id="UP001596514">
    <property type="component" value="Unassembled WGS sequence"/>
</dbReference>
<proteinExistence type="predicted"/>
<protein>
    <submittedName>
        <fullName evidence="2">ImmA/IrrE family metallo-endopeptidase</fullName>
    </submittedName>
</protein>
<evidence type="ECO:0000259" key="1">
    <source>
        <dbReference type="Pfam" id="PF06114"/>
    </source>
</evidence>
<feature type="domain" description="IrrE N-terminal-like" evidence="1">
    <location>
        <begin position="43"/>
        <end position="116"/>
    </location>
</feature>
<dbReference type="PANTHER" id="PTHR43236:SF1">
    <property type="entry name" value="BLL7220 PROTEIN"/>
    <property type="match status" value="1"/>
</dbReference>
<evidence type="ECO:0000313" key="3">
    <source>
        <dbReference type="Proteomes" id="UP001596514"/>
    </source>
</evidence>
<comment type="caution">
    <text evidence="2">The sequence shown here is derived from an EMBL/GenBank/DDBJ whole genome shotgun (WGS) entry which is preliminary data.</text>
</comment>
<gene>
    <name evidence="2" type="ORF">ACFQVD_08305</name>
</gene>
<reference evidence="3" key="1">
    <citation type="journal article" date="2019" name="Int. J. Syst. Evol. Microbiol.">
        <title>The Global Catalogue of Microorganisms (GCM) 10K type strain sequencing project: providing services to taxonomists for standard genome sequencing and annotation.</title>
        <authorList>
            <consortium name="The Broad Institute Genomics Platform"/>
            <consortium name="The Broad Institute Genome Sequencing Center for Infectious Disease"/>
            <person name="Wu L."/>
            <person name="Ma J."/>
        </authorList>
    </citation>
    <scope>NUCLEOTIDE SEQUENCE [LARGE SCALE GENOMIC DNA]</scope>
    <source>
        <strain evidence="3">JCM 10083</strain>
    </source>
</reference>
<dbReference type="Gene3D" id="1.10.10.2910">
    <property type="match status" value="1"/>
</dbReference>
<dbReference type="EMBL" id="JBHTEE010000001">
    <property type="protein sequence ID" value="MFC7600108.1"/>
    <property type="molecule type" value="Genomic_DNA"/>
</dbReference>
<keyword evidence="3" id="KW-1185">Reference proteome</keyword>
<dbReference type="Pfam" id="PF06114">
    <property type="entry name" value="Peptidase_M78"/>
    <property type="match status" value="1"/>
</dbReference>
<accession>A0ABW2SVJ5</accession>
<sequence>MAAVQAHRDLEVDRDDYVDVHGALREAGLDGMARPMPRLFGMYFSPHDRGPGVLLNAQLDIITQRHTAAHELGHHRLGHGTALDKELDRTVGWGDGSWPDEEKTAEAFAAWFLMPPPAVGSALRRIGVERPRVPEHAYQIARWLGTSYTGTVNHLHRLRLLTRAQKAAWLKTKPAVIKTTLAGGLVPSKAHVHVIDTTVHRATVRVDVGDLVVLRTPGAHFDALPDCLVPTDNPEGQLFWDEDAPATVAEVTDALTSTATVTVRMPGAADLLEVTIARQSPRVGVLELWPT</sequence>